<organism evidence="1 2">
    <name type="scientific">Vermiconidia calcicola</name>
    <dbReference type="NCBI Taxonomy" id="1690605"/>
    <lineage>
        <taxon>Eukaryota</taxon>
        <taxon>Fungi</taxon>
        <taxon>Dikarya</taxon>
        <taxon>Ascomycota</taxon>
        <taxon>Pezizomycotina</taxon>
        <taxon>Dothideomycetes</taxon>
        <taxon>Dothideomycetidae</taxon>
        <taxon>Mycosphaerellales</taxon>
        <taxon>Extremaceae</taxon>
        <taxon>Vermiconidia</taxon>
    </lineage>
</organism>
<evidence type="ECO:0000313" key="2">
    <source>
        <dbReference type="Proteomes" id="UP001281147"/>
    </source>
</evidence>
<keyword evidence="2" id="KW-1185">Reference proteome</keyword>
<reference evidence="1" key="1">
    <citation type="submission" date="2023-07" db="EMBL/GenBank/DDBJ databases">
        <title>Black Yeasts Isolated from many extreme environments.</title>
        <authorList>
            <person name="Coleine C."/>
            <person name="Stajich J.E."/>
            <person name="Selbmann L."/>
        </authorList>
    </citation>
    <scope>NUCLEOTIDE SEQUENCE</scope>
    <source>
        <strain evidence="1">CCFEE 5714</strain>
    </source>
</reference>
<accession>A0ACC3MUE4</accession>
<proteinExistence type="predicted"/>
<dbReference type="Proteomes" id="UP001281147">
    <property type="component" value="Unassembled WGS sequence"/>
</dbReference>
<dbReference type="EMBL" id="JAUTXU010000150">
    <property type="protein sequence ID" value="KAK3703548.1"/>
    <property type="molecule type" value="Genomic_DNA"/>
</dbReference>
<evidence type="ECO:0000313" key="1">
    <source>
        <dbReference type="EMBL" id="KAK3703548.1"/>
    </source>
</evidence>
<comment type="caution">
    <text evidence="1">The sequence shown here is derived from an EMBL/GenBank/DDBJ whole genome shotgun (WGS) entry which is preliminary data.</text>
</comment>
<protein>
    <submittedName>
        <fullName evidence="1">Uncharacterized protein</fullName>
    </submittedName>
</protein>
<gene>
    <name evidence="1" type="ORF">LTR37_014395</name>
</gene>
<name>A0ACC3MUE4_9PEZI</name>
<sequence length="248" mass="27181">MATRNPFNACGGCGASTRSDGRPLDRCAKCKIQLYCSRDCQKSHWKSHKIFCKIILGNFDAATKVDNPGTVTTEFSEPDAGRSGVGMIFITRALDIDTRSGSFALDCNAVHGIPRDHWDSPHWDKVPVLGFPLRLMLVFEDTGSPNSACRLCGQGIEEASALKGKTAEQRGAQKAALAERMLTPQAFKTFFDEWKQEGMMKHPERWEGVESPTEAECLREIVENRETGVMEVFSGESSTPQGTGSAVS</sequence>